<dbReference type="InterPro" id="IPR036034">
    <property type="entry name" value="PDZ_sf"/>
</dbReference>
<dbReference type="GO" id="GO:0003779">
    <property type="term" value="F:actin binding"/>
    <property type="evidence" value="ECO:0007669"/>
    <property type="project" value="TreeGrafter"/>
</dbReference>
<dbReference type="GO" id="GO:0051371">
    <property type="term" value="F:muscle alpha-actinin binding"/>
    <property type="evidence" value="ECO:0007669"/>
    <property type="project" value="TreeGrafter"/>
</dbReference>
<evidence type="ECO:0000256" key="3">
    <source>
        <dbReference type="ARBA" id="ARBA00023038"/>
    </source>
</evidence>
<dbReference type="FunFam" id="2.30.42.10:FF:000055">
    <property type="entry name" value="PDZ and LIM domain protein 3"/>
    <property type="match status" value="1"/>
</dbReference>
<keyword evidence="3" id="KW-0440">LIM domain</keyword>
<dbReference type="InterPro" id="IPR001478">
    <property type="entry name" value="PDZ"/>
</dbReference>
<evidence type="ECO:0000313" key="7">
    <source>
        <dbReference type="RefSeq" id="XP_032828216.1"/>
    </source>
</evidence>
<feature type="region of interest" description="Disordered" evidence="4">
    <location>
        <begin position="81"/>
        <end position="184"/>
    </location>
</feature>
<dbReference type="Proteomes" id="UP001318040">
    <property type="component" value="Chromosome 48"/>
</dbReference>
<name>A0AAJ7XBE9_PETMA</name>
<dbReference type="GO" id="GO:0030018">
    <property type="term" value="C:Z disc"/>
    <property type="evidence" value="ECO:0007669"/>
    <property type="project" value="TreeGrafter"/>
</dbReference>
<dbReference type="GO" id="GO:0005912">
    <property type="term" value="C:adherens junction"/>
    <property type="evidence" value="ECO:0007669"/>
    <property type="project" value="TreeGrafter"/>
</dbReference>
<dbReference type="GO" id="GO:0001725">
    <property type="term" value="C:stress fiber"/>
    <property type="evidence" value="ECO:0007669"/>
    <property type="project" value="TreeGrafter"/>
</dbReference>
<keyword evidence="2" id="KW-0963">Cytoplasm</keyword>
<feature type="domain" description="PDZ" evidence="5">
    <location>
        <begin position="1"/>
        <end position="84"/>
    </location>
</feature>
<accession>A0AAJ7XBE9</accession>
<dbReference type="Pfam" id="PF00595">
    <property type="entry name" value="PDZ"/>
    <property type="match status" value="1"/>
</dbReference>
<dbReference type="KEGG" id="pmrn:116952721"/>
<keyword evidence="3" id="KW-0479">Metal-binding</keyword>
<dbReference type="RefSeq" id="XP_032828216.1">
    <property type="nucleotide sequence ID" value="XM_032972325.1"/>
</dbReference>
<feature type="compositionally biased region" description="Basic and acidic residues" evidence="4">
    <location>
        <begin position="130"/>
        <end position="146"/>
    </location>
</feature>
<evidence type="ECO:0000256" key="4">
    <source>
        <dbReference type="SAM" id="MobiDB-lite"/>
    </source>
</evidence>
<dbReference type="AlphaFoldDB" id="A0AAJ7XBE9"/>
<dbReference type="CDD" id="cd06753">
    <property type="entry name" value="PDZ_PDLIM-like"/>
    <property type="match status" value="1"/>
</dbReference>
<proteinExistence type="predicted"/>
<gene>
    <name evidence="7" type="primary">LOC116952721</name>
</gene>
<dbReference type="PROSITE" id="PS50106">
    <property type="entry name" value="PDZ"/>
    <property type="match status" value="1"/>
</dbReference>
<evidence type="ECO:0000313" key="6">
    <source>
        <dbReference type="Proteomes" id="UP001318040"/>
    </source>
</evidence>
<comment type="subcellular location">
    <subcellularLocation>
        <location evidence="1">Cytoplasm</location>
    </subcellularLocation>
</comment>
<dbReference type="SUPFAM" id="SSF50156">
    <property type="entry name" value="PDZ domain-like"/>
    <property type="match status" value="1"/>
</dbReference>
<evidence type="ECO:0000256" key="1">
    <source>
        <dbReference type="ARBA" id="ARBA00004496"/>
    </source>
</evidence>
<dbReference type="PANTHER" id="PTHR24214">
    <property type="entry name" value="PDZ AND LIM DOMAIN PROTEIN ZASP"/>
    <property type="match status" value="1"/>
</dbReference>
<protein>
    <submittedName>
        <fullName evidence="7">PDZ and LIM domain protein 4-like</fullName>
    </submittedName>
</protein>
<dbReference type="GO" id="GO:0061061">
    <property type="term" value="P:muscle structure development"/>
    <property type="evidence" value="ECO:0007669"/>
    <property type="project" value="TreeGrafter"/>
</dbReference>
<reference evidence="7" key="1">
    <citation type="submission" date="2025-08" db="UniProtKB">
        <authorList>
            <consortium name="RefSeq"/>
        </authorList>
    </citation>
    <scope>IDENTIFICATION</scope>
    <source>
        <tissue evidence="7">Sperm</tissue>
    </source>
</reference>
<dbReference type="GO" id="GO:0030036">
    <property type="term" value="P:actin cytoskeleton organization"/>
    <property type="evidence" value="ECO:0007669"/>
    <property type="project" value="TreeGrafter"/>
</dbReference>
<keyword evidence="6" id="KW-1185">Reference proteome</keyword>
<sequence>MSMEVCVEGGAPWGFRLAGGRDVSRPLVITQVTPGGRASQAGLCPGDAIVSICGADAAELTHAEAQNKIKTCGAVLTLRINRPETPPTSPALAINGKDRSYPGSPVSPFSPFAGDNYSRPTPRRPVRLSSVDRDSELYKLQEENRRSGQVPKQSGFFHRLQGMLDDSSEGKGSAGEADTQNRHT</sequence>
<dbReference type="GO" id="GO:0007507">
    <property type="term" value="P:heart development"/>
    <property type="evidence" value="ECO:0007669"/>
    <property type="project" value="TreeGrafter"/>
</dbReference>
<keyword evidence="3" id="KW-0862">Zinc</keyword>
<dbReference type="PANTHER" id="PTHR24214:SF61">
    <property type="entry name" value="PDZ AND LIM DOMAIN PROTEIN 3-LIKE"/>
    <property type="match status" value="1"/>
</dbReference>
<dbReference type="Gene3D" id="2.30.42.10">
    <property type="match status" value="1"/>
</dbReference>
<dbReference type="SMART" id="SM00228">
    <property type="entry name" value="PDZ"/>
    <property type="match status" value="1"/>
</dbReference>
<dbReference type="InterPro" id="IPR050604">
    <property type="entry name" value="PDZ-LIM_domain"/>
</dbReference>
<evidence type="ECO:0000256" key="2">
    <source>
        <dbReference type="ARBA" id="ARBA00022490"/>
    </source>
</evidence>
<evidence type="ECO:0000259" key="5">
    <source>
        <dbReference type="PROSITE" id="PS50106"/>
    </source>
</evidence>
<organism evidence="6 7">
    <name type="scientific">Petromyzon marinus</name>
    <name type="common">Sea lamprey</name>
    <dbReference type="NCBI Taxonomy" id="7757"/>
    <lineage>
        <taxon>Eukaryota</taxon>
        <taxon>Metazoa</taxon>
        <taxon>Chordata</taxon>
        <taxon>Craniata</taxon>
        <taxon>Vertebrata</taxon>
        <taxon>Cyclostomata</taxon>
        <taxon>Hyperoartia</taxon>
        <taxon>Petromyzontiformes</taxon>
        <taxon>Petromyzontidae</taxon>
        <taxon>Petromyzon</taxon>
    </lineage>
</organism>
<dbReference type="GO" id="GO:0031941">
    <property type="term" value="C:filamentous actin"/>
    <property type="evidence" value="ECO:0007669"/>
    <property type="project" value="TreeGrafter"/>
</dbReference>